<dbReference type="InterPro" id="IPR010023">
    <property type="entry name" value="KdsC_fam"/>
</dbReference>
<proteinExistence type="inferred from homology"/>
<comment type="catalytic activity">
    <reaction evidence="1">
        <text>an N-acylneuraminate + CTP = a CMP-N-acyl-beta-neuraminate + diphosphate</text>
        <dbReference type="Rhea" id="RHEA:11344"/>
        <dbReference type="ChEBI" id="CHEBI:33019"/>
        <dbReference type="ChEBI" id="CHEBI:37563"/>
        <dbReference type="ChEBI" id="CHEBI:60073"/>
        <dbReference type="ChEBI" id="CHEBI:68671"/>
        <dbReference type="EC" id="2.7.7.43"/>
    </reaction>
</comment>
<keyword evidence="11" id="KW-0548">Nucleotidyltransferase</keyword>
<evidence type="ECO:0000256" key="5">
    <source>
        <dbReference type="ARBA" id="ARBA00010726"/>
    </source>
</evidence>
<evidence type="ECO:0000313" key="12">
    <source>
        <dbReference type="Proteomes" id="UP001209229"/>
    </source>
</evidence>
<dbReference type="PANTHER" id="PTHR21485:SF3">
    <property type="entry name" value="N-ACYLNEURAMINATE CYTIDYLYLTRANSFERASE"/>
    <property type="match status" value="1"/>
</dbReference>
<accession>A0AAE3SDG1</accession>
<dbReference type="InterPro" id="IPR023214">
    <property type="entry name" value="HAD_sf"/>
</dbReference>
<dbReference type="GO" id="GO:0008781">
    <property type="term" value="F:N-acylneuraminate cytidylyltransferase activity"/>
    <property type="evidence" value="ECO:0007669"/>
    <property type="project" value="UniProtKB-EC"/>
</dbReference>
<dbReference type="Proteomes" id="UP001209229">
    <property type="component" value="Unassembled WGS sequence"/>
</dbReference>
<comment type="similarity">
    <text evidence="5">Belongs to the CMP-NeuNAc synthase family.</text>
</comment>
<dbReference type="EMBL" id="JAPDPJ010000001">
    <property type="protein sequence ID" value="MCW3785160.1"/>
    <property type="molecule type" value="Genomic_DNA"/>
</dbReference>
<dbReference type="SUPFAM" id="SSF53448">
    <property type="entry name" value="Nucleotide-diphospho-sugar transferases"/>
    <property type="match status" value="1"/>
</dbReference>
<dbReference type="PANTHER" id="PTHR21485">
    <property type="entry name" value="HAD SUPERFAMILY MEMBERS CMAS AND KDSC"/>
    <property type="match status" value="1"/>
</dbReference>
<comment type="similarity">
    <text evidence="4">Belongs to the KdsC family.</text>
</comment>
<keyword evidence="9" id="KW-0378">Hydrolase</keyword>
<protein>
    <recommendedName>
        <fullName evidence="7">N-acylneuraminate cytidylyltransferase</fullName>
        <ecNumber evidence="7">2.7.7.43</ecNumber>
    </recommendedName>
</protein>
<keyword evidence="8" id="KW-0479">Metal-binding</keyword>
<dbReference type="Pfam" id="PF02348">
    <property type="entry name" value="CTP_transf_3"/>
    <property type="match status" value="1"/>
</dbReference>
<dbReference type="InterPro" id="IPR036412">
    <property type="entry name" value="HAD-like_sf"/>
</dbReference>
<dbReference type="GO" id="GO:0046872">
    <property type="term" value="F:metal ion binding"/>
    <property type="evidence" value="ECO:0007669"/>
    <property type="project" value="UniProtKB-KW"/>
</dbReference>
<evidence type="ECO:0000256" key="10">
    <source>
        <dbReference type="ARBA" id="ARBA00022842"/>
    </source>
</evidence>
<comment type="pathway">
    <text evidence="3">Amino-sugar metabolism; N-acetylneuraminate metabolism.</text>
</comment>
<dbReference type="NCBIfam" id="TIGR01670">
    <property type="entry name" value="KdsC-phosphatas"/>
    <property type="match status" value="1"/>
</dbReference>
<dbReference type="CDD" id="cd02513">
    <property type="entry name" value="CMP-NeuAc_Synthase"/>
    <property type="match status" value="1"/>
</dbReference>
<dbReference type="InterPro" id="IPR050793">
    <property type="entry name" value="CMP-NeuNAc_synthase"/>
</dbReference>
<keyword evidence="11" id="KW-0808">Transferase</keyword>
<dbReference type="InterPro" id="IPR029044">
    <property type="entry name" value="Nucleotide-diphossugar_trans"/>
</dbReference>
<dbReference type="AlphaFoldDB" id="A0AAE3SDG1"/>
<evidence type="ECO:0000256" key="3">
    <source>
        <dbReference type="ARBA" id="ARBA00005141"/>
    </source>
</evidence>
<name>A0AAE3SDG1_9BACT</name>
<keyword evidence="12" id="KW-1185">Reference proteome</keyword>
<dbReference type="SFLD" id="SFLDG01138">
    <property type="entry name" value="C1.6.2:_Deoxy-d-mannose-octulo"/>
    <property type="match status" value="1"/>
</dbReference>
<evidence type="ECO:0000256" key="4">
    <source>
        <dbReference type="ARBA" id="ARBA00005893"/>
    </source>
</evidence>
<evidence type="ECO:0000256" key="1">
    <source>
        <dbReference type="ARBA" id="ARBA00001862"/>
    </source>
</evidence>
<dbReference type="Gene3D" id="3.90.550.10">
    <property type="entry name" value="Spore Coat Polysaccharide Biosynthesis Protein SpsA, Chain A"/>
    <property type="match status" value="1"/>
</dbReference>
<dbReference type="InterPro" id="IPR003329">
    <property type="entry name" value="Cytidylyl_trans"/>
</dbReference>
<dbReference type="GO" id="GO:0016788">
    <property type="term" value="F:hydrolase activity, acting on ester bonds"/>
    <property type="evidence" value="ECO:0007669"/>
    <property type="project" value="InterPro"/>
</dbReference>
<evidence type="ECO:0000256" key="7">
    <source>
        <dbReference type="ARBA" id="ARBA00012491"/>
    </source>
</evidence>
<reference evidence="11" key="1">
    <citation type="submission" date="2022-10" db="EMBL/GenBank/DDBJ databases">
        <authorList>
            <person name="Yu W.X."/>
        </authorList>
    </citation>
    <scope>NUCLEOTIDE SEQUENCE</scope>
    <source>
        <strain evidence="11">AAT</strain>
    </source>
</reference>
<dbReference type="Gene3D" id="3.40.50.1000">
    <property type="entry name" value="HAD superfamily/HAD-like"/>
    <property type="match status" value="1"/>
</dbReference>
<evidence type="ECO:0000256" key="8">
    <source>
        <dbReference type="ARBA" id="ARBA00022723"/>
    </source>
</evidence>
<evidence type="ECO:0000256" key="9">
    <source>
        <dbReference type="ARBA" id="ARBA00022801"/>
    </source>
</evidence>
<keyword evidence="10" id="KW-0460">Magnesium</keyword>
<evidence type="ECO:0000256" key="2">
    <source>
        <dbReference type="ARBA" id="ARBA00001946"/>
    </source>
</evidence>
<comment type="cofactor">
    <cofactor evidence="2">
        <name>Mg(2+)</name>
        <dbReference type="ChEBI" id="CHEBI:18420"/>
    </cofactor>
</comment>
<comment type="subunit">
    <text evidence="6">Homotetramer.</text>
</comment>
<comment type="caution">
    <text evidence="11">The sequence shown here is derived from an EMBL/GenBank/DDBJ whole genome shotgun (WGS) entry which is preliminary data.</text>
</comment>
<dbReference type="Pfam" id="PF08282">
    <property type="entry name" value="Hydrolase_3"/>
    <property type="match status" value="1"/>
</dbReference>
<organism evidence="11 12">
    <name type="scientific">Plebeiibacterium sediminum</name>
    <dbReference type="NCBI Taxonomy" id="2992112"/>
    <lineage>
        <taxon>Bacteria</taxon>
        <taxon>Pseudomonadati</taxon>
        <taxon>Bacteroidota</taxon>
        <taxon>Bacteroidia</taxon>
        <taxon>Marinilabiliales</taxon>
        <taxon>Marinilabiliaceae</taxon>
        <taxon>Plebeiibacterium</taxon>
    </lineage>
</organism>
<dbReference type="EC" id="2.7.7.43" evidence="7"/>
<dbReference type="SFLD" id="SFLDG01136">
    <property type="entry name" value="C1.6:_Phosphoserine_Phosphatas"/>
    <property type="match status" value="1"/>
</dbReference>
<evidence type="ECO:0000313" key="11">
    <source>
        <dbReference type="EMBL" id="MCW3785160.1"/>
    </source>
</evidence>
<dbReference type="SUPFAM" id="SSF56784">
    <property type="entry name" value="HAD-like"/>
    <property type="match status" value="1"/>
</dbReference>
<dbReference type="RefSeq" id="WP_301188731.1">
    <property type="nucleotide sequence ID" value="NZ_JAPDPJ010000001.1"/>
</dbReference>
<dbReference type="SFLD" id="SFLDS00003">
    <property type="entry name" value="Haloacid_Dehalogenase"/>
    <property type="match status" value="1"/>
</dbReference>
<evidence type="ECO:0000256" key="6">
    <source>
        <dbReference type="ARBA" id="ARBA00011881"/>
    </source>
</evidence>
<sequence>MEQRKIAIIPLRAGSKGIIKKNQKKILGRPLFTWVLGEAIQSNLDHIYLFTDDHEIKAYVEKEYQWTSKVSVVERSEESANDTASTEFAMNELAEMINFKFAQFYLLQATSPLTTSSDINNAITLLNNVQVDSVLSVVKTHRFIWNNKGESLNYNYLNRPRRQDFEGLLIENGAIYGCKKETFLKTNNRLGDKIEVLEMSEDTLIEIDEPGDLVIIEQLLKNRLQSKNKFHQNIKYVVFDVDGVFTNGTVFYTKDGEFSKNFSFIDGMGFELLRENGIDPIIMTSEQSSLVQKRMEKLNILHVYLGVKDKYTRLSILLNELGSTRSEVAYLGDDINDLSNMLSVGWSACPINAVDIVKQNSDIQLHHSGGNGAIREFIEFLIKYNKRS</sequence>
<gene>
    <name evidence="11" type="ORF">OM075_01710</name>
</gene>